<keyword evidence="3" id="KW-1185">Reference proteome</keyword>
<gene>
    <name evidence="2" type="ORF">SBAD_LOCUS2309</name>
</gene>
<dbReference type="EMBL" id="UZAM01007170">
    <property type="protein sequence ID" value="VDO97223.1"/>
    <property type="molecule type" value="Genomic_DNA"/>
</dbReference>
<organism evidence="4">
    <name type="scientific">Soboliphyme baturini</name>
    <dbReference type="NCBI Taxonomy" id="241478"/>
    <lineage>
        <taxon>Eukaryota</taxon>
        <taxon>Metazoa</taxon>
        <taxon>Ecdysozoa</taxon>
        <taxon>Nematoda</taxon>
        <taxon>Enoplea</taxon>
        <taxon>Dorylaimia</taxon>
        <taxon>Dioctophymatida</taxon>
        <taxon>Dioctophymatoidea</taxon>
        <taxon>Soboliphymatidae</taxon>
        <taxon>Soboliphyme</taxon>
    </lineage>
</organism>
<dbReference type="AlphaFoldDB" id="A0A183IFB5"/>
<reference evidence="2 3" key="2">
    <citation type="submission" date="2018-11" db="EMBL/GenBank/DDBJ databases">
        <authorList>
            <consortium name="Pathogen Informatics"/>
        </authorList>
    </citation>
    <scope>NUCLEOTIDE SEQUENCE [LARGE SCALE GENOMIC DNA]</scope>
</reference>
<reference evidence="4" key="1">
    <citation type="submission" date="2016-06" db="UniProtKB">
        <authorList>
            <consortium name="WormBaseParasite"/>
        </authorList>
    </citation>
    <scope>IDENTIFICATION</scope>
</reference>
<feature type="region of interest" description="Disordered" evidence="1">
    <location>
        <begin position="53"/>
        <end position="84"/>
    </location>
</feature>
<sequence length="125" mass="14361">MPSFENDARSKDLSLVDKKRLQWEKERGKFMHSGEYIFANKSVSEEQQVWFPFGRSPNRSSRRSRASLDHSKSVNSGHNDTPGTPYSVRALHRCTASARLIFVYFFVCCLTSDLSPFCDILPPNR</sequence>
<evidence type="ECO:0000313" key="2">
    <source>
        <dbReference type="EMBL" id="VDO97223.1"/>
    </source>
</evidence>
<proteinExistence type="predicted"/>
<evidence type="ECO:0000313" key="3">
    <source>
        <dbReference type="Proteomes" id="UP000270296"/>
    </source>
</evidence>
<protein>
    <submittedName>
        <fullName evidence="4">Ovule protein</fullName>
    </submittedName>
</protein>
<dbReference type="WBParaSite" id="SBAD_0000241801-mRNA-1">
    <property type="protein sequence ID" value="SBAD_0000241801-mRNA-1"/>
    <property type="gene ID" value="SBAD_0000241801"/>
</dbReference>
<evidence type="ECO:0000256" key="1">
    <source>
        <dbReference type="SAM" id="MobiDB-lite"/>
    </source>
</evidence>
<accession>A0A183IFB5</accession>
<evidence type="ECO:0000313" key="4">
    <source>
        <dbReference type="WBParaSite" id="SBAD_0000241801-mRNA-1"/>
    </source>
</evidence>
<name>A0A183IFB5_9BILA</name>
<feature type="compositionally biased region" description="Polar residues" evidence="1">
    <location>
        <begin position="73"/>
        <end position="84"/>
    </location>
</feature>
<dbReference type="Proteomes" id="UP000270296">
    <property type="component" value="Unassembled WGS sequence"/>
</dbReference>